<gene>
    <name evidence="1" type="ORF">O159_04040</name>
</gene>
<name>U3PAT6_LEIXC</name>
<keyword evidence="2" id="KW-1185">Reference proteome</keyword>
<protein>
    <submittedName>
        <fullName evidence="1">Uncharacterized protein</fullName>
    </submittedName>
</protein>
<evidence type="ECO:0000313" key="2">
    <source>
        <dbReference type="Proteomes" id="UP000016743"/>
    </source>
</evidence>
<dbReference type="Proteomes" id="UP000016743">
    <property type="component" value="Chromosome"/>
</dbReference>
<reference evidence="1 2" key="1">
    <citation type="journal article" date="2013" name="Genome Announc.">
        <title>Complete Genome Sequence of Leifsonia xyli subsp. cynodontis Strain DSM46306, a Gram-Positive Bacterial Pathogen of Grasses.</title>
        <authorList>
            <person name="Monteiro-Vitorello C.B."/>
            <person name="Zerillo M.M."/>
            <person name="Van Sluys M.A."/>
            <person name="Camargo L.E."/>
            <person name="Kitajima J.P."/>
        </authorList>
    </citation>
    <scope>NUCLEOTIDE SEQUENCE [LARGE SCALE GENOMIC DNA]</scope>
    <source>
        <strain evidence="1 2">DSM 46306</strain>
    </source>
</reference>
<accession>U3PAT6</accession>
<sequence>MSRIHGAIVAASSTGSAEIASRVAGTNSRPVSAASRLAYRSRSGAHIPTTATTSTRCTEILLPSRDLTRSIDDNLSQ</sequence>
<organism evidence="1 2">
    <name type="scientific">Leifsonia xyli subsp. cynodontis DSM 46306</name>
    <dbReference type="NCBI Taxonomy" id="1389489"/>
    <lineage>
        <taxon>Bacteria</taxon>
        <taxon>Bacillati</taxon>
        <taxon>Actinomycetota</taxon>
        <taxon>Actinomycetes</taxon>
        <taxon>Micrococcales</taxon>
        <taxon>Microbacteriaceae</taxon>
        <taxon>Leifsonia</taxon>
    </lineage>
</organism>
<dbReference type="AlphaFoldDB" id="U3PAT6"/>
<dbReference type="STRING" id="1389489.O159_04040"/>
<evidence type="ECO:0000313" key="1">
    <source>
        <dbReference type="EMBL" id="AGW40613.1"/>
    </source>
</evidence>
<dbReference type="HOGENOM" id="CLU_2633735_0_0_11"/>
<proteinExistence type="predicted"/>
<dbReference type="EMBL" id="CP006734">
    <property type="protein sequence ID" value="AGW40613.1"/>
    <property type="molecule type" value="Genomic_DNA"/>
</dbReference>
<dbReference type="KEGG" id="lxy:O159_04040"/>